<dbReference type="InterPro" id="IPR003593">
    <property type="entry name" value="AAA+_ATPase"/>
</dbReference>
<dbReference type="Gene3D" id="1.10.10.10">
    <property type="entry name" value="Winged helix-like DNA-binding domain superfamily/Winged helix DNA-binding domain"/>
    <property type="match status" value="1"/>
</dbReference>
<organism evidence="11 12">
    <name type="scientific">Candidatus Iainarchaeum sp</name>
    <dbReference type="NCBI Taxonomy" id="3101447"/>
    <lineage>
        <taxon>Archaea</taxon>
        <taxon>Candidatus Iainarchaeota</taxon>
        <taxon>Candidatus Iainarchaeia</taxon>
        <taxon>Candidatus Iainarchaeales</taxon>
        <taxon>Candidatus Iainarchaeaceae</taxon>
        <taxon>Candidatus Iainarchaeum</taxon>
    </lineage>
</organism>
<dbReference type="FunFam" id="2.20.28.10:FF:000003">
    <property type="entry name" value="DNA helicase"/>
    <property type="match status" value="1"/>
</dbReference>
<evidence type="ECO:0000256" key="4">
    <source>
        <dbReference type="ARBA" id="ARBA00022741"/>
    </source>
</evidence>
<dbReference type="GO" id="GO:0003697">
    <property type="term" value="F:single-stranded DNA binding"/>
    <property type="evidence" value="ECO:0007669"/>
    <property type="project" value="TreeGrafter"/>
</dbReference>
<dbReference type="Pfam" id="PF17207">
    <property type="entry name" value="MCM_OB"/>
    <property type="match status" value="1"/>
</dbReference>
<name>A0A2D6M1D9_9ARCH</name>
<dbReference type="InterPro" id="IPR041562">
    <property type="entry name" value="MCM_lid"/>
</dbReference>
<sequence length="735" mass="82577">MEIAQGHRTVEIRCLSKAVLNSKTAIISGVKLEQDEKSIEREREPQENPYVAKFLAFFESVGKPRIERSVSEYPKKRSLEIDFKELEEFDYELADELLDNPDYLLEAARTAIQSVEVPALEIESFAPHIRFHNIPKDREILVRNIGSEYLNKLISVEGAVSQITDALPKLKIATWQCRRCGNTYKTPQEGQELKQPAFCECRHRDFTLVQNQSEFVDYQKIKIQEPLEKLKGNEQASNLDVYLGDDLVHKVSAGNTVRFVGILRLSPAQGKKIVFGRFLEVLHVEETQREFEEVEVLPEEEKEIRKLSKDPKIYEMLIGSIAPAIYGHESVKESIVLQLFGGVKKELPGNQTIRGNVHILLVGDPGTGKSQILQATNSIAPKSIYTAGRTTSGVGLTAAAVKDDFGEGGWTLKAGALVLASGGLCMADELDKMNNDDRVALHEAMEQGMVSVAKAGIVTRFKSDTSILAAANPKFSRFDPYTPFISQIELPPTLISRFDLFYMIRDVLDRTKDEQISSHILKTHRLGEMISQYSKKGKKMKKTEEEALKKIATPEIDADMLRKYISYARQTVSPILSMEATQAINDFYLELRDMGRDEGSYAATHRQLEGLVRLSEASARVRLSDVVEPQDAARAIRLVRSSLKDMVTDPETGKIDYDIIATGQTHTQITNMKKILGIVKSKAADVDMVPLQEVLEEAKTEGIDEDKARDIIDKLEKKGEIYKPRHGFLKPTHRS</sequence>
<comment type="caution">
    <text evidence="11">The sequence shown here is derived from an EMBL/GenBank/DDBJ whole genome shotgun (WGS) entry which is preliminary data.</text>
</comment>
<dbReference type="Gene3D" id="3.30.1640.10">
    <property type="entry name" value="mini-chromosome maintenance (MCM) complex, chain A, domain 1"/>
    <property type="match status" value="1"/>
</dbReference>
<dbReference type="InterPro" id="IPR027417">
    <property type="entry name" value="P-loop_NTPase"/>
</dbReference>
<dbReference type="GO" id="GO:0017116">
    <property type="term" value="F:single-stranded DNA helicase activity"/>
    <property type="evidence" value="ECO:0007669"/>
    <property type="project" value="TreeGrafter"/>
</dbReference>
<dbReference type="InterPro" id="IPR036388">
    <property type="entry name" value="WH-like_DNA-bd_sf"/>
</dbReference>
<dbReference type="PANTHER" id="PTHR11630:SF66">
    <property type="entry name" value="DNA REPLICATION LICENSING FACTOR MCM4"/>
    <property type="match status" value="1"/>
</dbReference>
<reference evidence="12" key="1">
    <citation type="submission" date="2017-09" db="EMBL/GenBank/DDBJ databases">
        <title>The Reconstruction of 2,631 Draft Metagenome-Assembled Genomes from the Global Oceans.</title>
        <authorList>
            <person name="Tully B.J."/>
            <person name="Graham E.D."/>
            <person name="Heidelberg J.F."/>
        </authorList>
    </citation>
    <scope>NUCLEOTIDE SEQUENCE [LARGE SCALE GENOMIC DNA]</scope>
</reference>
<dbReference type="Proteomes" id="UP000226592">
    <property type="component" value="Unassembled WGS sequence"/>
</dbReference>
<dbReference type="PANTHER" id="PTHR11630">
    <property type="entry name" value="DNA REPLICATION LICENSING FACTOR MCM FAMILY MEMBER"/>
    <property type="match status" value="1"/>
</dbReference>
<dbReference type="SUPFAM" id="SSF50249">
    <property type="entry name" value="Nucleic acid-binding proteins"/>
    <property type="match status" value="1"/>
</dbReference>
<dbReference type="GO" id="GO:0016787">
    <property type="term" value="F:hydrolase activity"/>
    <property type="evidence" value="ECO:0007669"/>
    <property type="project" value="UniProtKB-KW"/>
</dbReference>
<accession>A0A2D6M1D9</accession>
<dbReference type="EMBL" id="NZBU01000009">
    <property type="protein sequence ID" value="MAG22243.1"/>
    <property type="molecule type" value="Genomic_DNA"/>
</dbReference>
<dbReference type="Pfam" id="PF17855">
    <property type="entry name" value="MCM_lid"/>
    <property type="match status" value="1"/>
</dbReference>
<evidence type="ECO:0000259" key="10">
    <source>
        <dbReference type="PROSITE" id="PS50051"/>
    </source>
</evidence>
<dbReference type="GO" id="GO:0005524">
    <property type="term" value="F:ATP binding"/>
    <property type="evidence" value="ECO:0007669"/>
    <property type="project" value="UniProtKB-KW"/>
</dbReference>
<evidence type="ECO:0000256" key="6">
    <source>
        <dbReference type="ARBA" id="ARBA00022806"/>
    </source>
</evidence>
<dbReference type="Pfam" id="PF14551">
    <property type="entry name" value="MCM_N"/>
    <property type="match status" value="1"/>
</dbReference>
<gene>
    <name evidence="11" type="ORF">CL943_02980</name>
</gene>
<evidence type="ECO:0000256" key="1">
    <source>
        <dbReference type="ARBA" id="ARBA00008010"/>
    </source>
</evidence>
<protein>
    <recommendedName>
        <fullName evidence="2">DNA helicase</fullName>
        <ecNumber evidence="2">3.6.4.12</ecNumber>
    </recommendedName>
</protein>
<evidence type="ECO:0000256" key="7">
    <source>
        <dbReference type="ARBA" id="ARBA00022840"/>
    </source>
</evidence>
<dbReference type="EC" id="3.6.4.12" evidence="2"/>
<keyword evidence="3" id="KW-0235">DNA replication</keyword>
<dbReference type="GO" id="GO:0042555">
    <property type="term" value="C:MCM complex"/>
    <property type="evidence" value="ECO:0007669"/>
    <property type="project" value="InterPro"/>
</dbReference>
<dbReference type="InterPro" id="IPR033762">
    <property type="entry name" value="MCM_OB"/>
</dbReference>
<dbReference type="PRINTS" id="PR01657">
    <property type="entry name" value="MCMFAMILY"/>
</dbReference>
<evidence type="ECO:0000256" key="2">
    <source>
        <dbReference type="ARBA" id="ARBA00012551"/>
    </source>
</evidence>
<evidence type="ECO:0000256" key="3">
    <source>
        <dbReference type="ARBA" id="ARBA00022705"/>
    </source>
</evidence>
<keyword evidence="6" id="KW-0347">Helicase</keyword>
<dbReference type="InterPro" id="IPR008047">
    <property type="entry name" value="MCM_4"/>
</dbReference>
<dbReference type="InterPro" id="IPR001208">
    <property type="entry name" value="MCM_dom"/>
</dbReference>
<evidence type="ECO:0000313" key="11">
    <source>
        <dbReference type="EMBL" id="MAG22243.1"/>
    </source>
</evidence>
<feature type="domain" description="MCM C-terminal AAA(+) ATPase" evidence="10">
    <location>
        <begin position="313"/>
        <end position="520"/>
    </location>
</feature>
<evidence type="ECO:0000256" key="5">
    <source>
        <dbReference type="ARBA" id="ARBA00022801"/>
    </source>
</evidence>
<dbReference type="SMART" id="SM00350">
    <property type="entry name" value="MCM"/>
    <property type="match status" value="1"/>
</dbReference>
<dbReference type="InterPro" id="IPR027925">
    <property type="entry name" value="MCM_N"/>
</dbReference>
<dbReference type="Pfam" id="PF00493">
    <property type="entry name" value="MCM"/>
    <property type="match status" value="1"/>
</dbReference>
<dbReference type="SMART" id="SM00382">
    <property type="entry name" value="AAA"/>
    <property type="match status" value="1"/>
</dbReference>
<keyword evidence="4 9" id="KW-0547">Nucleotide-binding</keyword>
<dbReference type="SUPFAM" id="SSF52540">
    <property type="entry name" value="P-loop containing nucleoside triphosphate hydrolases"/>
    <property type="match status" value="1"/>
</dbReference>
<proteinExistence type="inferred from homology"/>
<dbReference type="Gene3D" id="2.20.28.10">
    <property type="match status" value="1"/>
</dbReference>
<dbReference type="Gene3D" id="3.40.50.300">
    <property type="entry name" value="P-loop containing nucleotide triphosphate hydrolases"/>
    <property type="match status" value="1"/>
</dbReference>
<comment type="similarity">
    <text evidence="1 9">Belongs to the MCM family.</text>
</comment>
<dbReference type="Gene3D" id="2.40.50.140">
    <property type="entry name" value="Nucleic acid-binding proteins"/>
    <property type="match status" value="1"/>
</dbReference>
<keyword evidence="8 9" id="KW-0238">DNA-binding</keyword>
<dbReference type="AlphaFoldDB" id="A0A2D6M1D9"/>
<evidence type="ECO:0000256" key="9">
    <source>
        <dbReference type="RuleBase" id="RU004070"/>
    </source>
</evidence>
<dbReference type="PRINTS" id="PR01660">
    <property type="entry name" value="MCMPROTEIN4"/>
</dbReference>
<evidence type="ECO:0000256" key="8">
    <source>
        <dbReference type="ARBA" id="ARBA00023125"/>
    </source>
</evidence>
<dbReference type="InterPro" id="IPR031327">
    <property type="entry name" value="MCM"/>
</dbReference>
<evidence type="ECO:0000313" key="12">
    <source>
        <dbReference type="Proteomes" id="UP000226592"/>
    </source>
</evidence>
<dbReference type="GO" id="GO:0006270">
    <property type="term" value="P:DNA replication initiation"/>
    <property type="evidence" value="ECO:0007669"/>
    <property type="project" value="InterPro"/>
</dbReference>
<keyword evidence="7 9" id="KW-0067">ATP-binding</keyword>
<dbReference type="PROSITE" id="PS50051">
    <property type="entry name" value="MCM_2"/>
    <property type="match status" value="1"/>
</dbReference>
<dbReference type="FunFam" id="3.40.50.300:FF:002469">
    <property type="entry name" value="Cell division control protein 21"/>
    <property type="match status" value="1"/>
</dbReference>
<dbReference type="InterPro" id="IPR012340">
    <property type="entry name" value="NA-bd_OB-fold"/>
</dbReference>
<keyword evidence="5" id="KW-0378">Hydrolase</keyword>